<gene>
    <name evidence="1" type="ORF">BIZ92_22245</name>
</gene>
<sequence length="307" mass="35215">MLHTLPYRPILIDTLISNERIQSYQTVFQPPDDTALMGVYLWNTHVCGAFYPLISAAEVTLRNAIDHALVASLGRFWWASNKLHYRSFVTQAQEPHAVKALRENFALATRAHLAEQRRRHVTQRPPAIQHSGVIAKTAFSTWEFILDREFLGRGLIWPKHMAQVFRGQWPAPRAGVALDHARRLVSTLRDFRNRLSHHEPVWKRYGVSTEADALRHLQSRIDALESLLSLIHPDALRVLQANGLPQAARRVCSAAEIKRFQQQAHTHPIHSLDKLATLVDRSARENVTLPAIMRSGRRRRRFLILPH</sequence>
<keyword evidence="1" id="KW-0645">Protease</keyword>
<dbReference type="AlphaFoldDB" id="A0A1R1JWM4"/>
<accession>A0A1R1JWM4</accession>
<protein>
    <submittedName>
        <fullName evidence="1">CAAX protease</fullName>
    </submittedName>
</protein>
<reference evidence="1 2" key="1">
    <citation type="submission" date="2016-09" db="EMBL/GenBank/DDBJ databases">
        <title>Phylogenomics of Achromobacter.</title>
        <authorList>
            <person name="Jeukens J."/>
            <person name="Freschi L."/>
            <person name="Vincent A.T."/>
            <person name="Emond-Rheault J.-G."/>
            <person name="Kukavica-Ibrulj I."/>
            <person name="Charette S.J."/>
            <person name="Levesque R.C."/>
        </authorList>
    </citation>
    <scope>NUCLEOTIDE SEQUENCE [LARGE SCALE GENOMIC DNA]</scope>
    <source>
        <strain evidence="1 2">AUS488</strain>
    </source>
</reference>
<keyword evidence="1" id="KW-0378">Hydrolase</keyword>
<proteinExistence type="predicted"/>
<dbReference type="Proteomes" id="UP000187251">
    <property type="component" value="Unassembled WGS sequence"/>
</dbReference>
<evidence type="ECO:0000313" key="1">
    <source>
        <dbReference type="EMBL" id="OMG90362.1"/>
    </source>
</evidence>
<comment type="caution">
    <text evidence="1">The sequence shown here is derived from an EMBL/GenBank/DDBJ whole genome shotgun (WGS) entry which is preliminary data.</text>
</comment>
<dbReference type="GO" id="GO:0006508">
    <property type="term" value="P:proteolysis"/>
    <property type="evidence" value="ECO:0007669"/>
    <property type="project" value="UniProtKB-KW"/>
</dbReference>
<dbReference type="OrthoDB" id="9813050at2"/>
<dbReference type="GO" id="GO:0008233">
    <property type="term" value="F:peptidase activity"/>
    <property type="evidence" value="ECO:0007669"/>
    <property type="project" value="UniProtKB-KW"/>
</dbReference>
<name>A0A1R1JWM4_ALCXX</name>
<evidence type="ECO:0000313" key="2">
    <source>
        <dbReference type="Proteomes" id="UP000187251"/>
    </source>
</evidence>
<organism evidence="1 2">
    <name type="scientific">Alcaligenes xylosoxydans xylosoxydans</name>
    <name type="common">Achromobacter xylosoxidans</name>
    <dbReference type="NCBI Taxonomy" id="85698"/>
    <lineage>
        <taxon>Bacteria</taxon>
        <taxon>Pseudomonadati</taxon>
        <taxon>Pseudomonadota</taxon>
        <taxon>Betaproteobacteria</taxon>
        <taxon>Burkholderiales</taxon>
        <taxon>Alcaligenaceae</taxon>
        <taxon>Achromobacter</taxon>
    </lineage>
</organism>
<dbReference type="EMBL" id="MJMN01000007">
    <property type="protein sequence ID" value="OMG90362.1"/>
    <property type="molecule type" value="Genomic_DNA"/>
</dbReference>